<dbReference type="EMBL" id="GBRH01163182">
    <property type="protein sequence ID" value="JAE34714.1"/>
    <property type="molecule type" value="Transcribed_RNA"/>
</dbReference>
<proteinExistence type="predicted"/>
<accession>A0A0A9HFX9</accession>
<dbReference type="AlphaFoldDB" id="A0A0A9HFX9"/>
<protein>
    <submittedName>
        <fullName evidence="1">Uncharacterized protein</fullName>
    </submittedName>
</protein>
<evidence type="ECO:0000313" key="1">
    <source>
        <dbReference type="EMBL" id="JAE34714.1"/>
    </source>
</evidence>
<reference evidence="1" key="2">
    <citation type="journal article" date="2015" name="Data Brief">
        <title>Shoot transcriptome of the giant reed, Arundo donax.</title>
        <authorList>
            <person name="Barrero R.A."/>
            <person name="Guerrero F.D."/>
            <person name="Moolhuijzen P."/>
            <person name="Goolsby J.A."/>
            <person name="Tidwell J."/>
            <person name="Bellgard S.E."/>
            <person name="Bellgard M.I."/>
        </authorList>
    </citation>
    <scope>NUCLEOTIDE SEQUENCE</scope>
    <source>
        <tissue evidence="1">Shoot tissue taken approximately 20 cm above the soil surface</tissue>
    </source>
</reference>
<organism evidence="1">
    <name type="scientific">Arundo donax</name>
    <name type="common">Giant reed</name>
    <name type="synonym">Donax arundinaceus</name>
    <dbReference type="NCBI Taxonomy" id="35708"/>
    <lineage>
        <taxon>Eukaryota</taxon>
        <taxon>Viridiplantae</taxon>
        <taxon>Streptophyta</taxon>
        <taxon>Embryophyta</taxon>
        <taxon>Tracheophyta</taxon>
        <taxon>Spermatophyta</taxon>
        <taxon>Magnoliopsida</taxon>
        <taxon>Liliopsida</taxon>
        <taxon>Poales</taxon>
        <taxon>Poaceae</taxon>
        <taxon>PACMAD clade</taxon>
        <taxon>Arundinoideae</taxon>
        <taxon>Arundineae</taxon>
        <taxon>Arundo</taxon>
    </lineage>
</organism>
<reference evidence="1" key="1">
    <citation type="submission" date="2014-09" db="EMBL/GenBank/DDBJ databases">
        <authorList>
            <person name="Magalhaes I.L.F."/>
            <person name="Oliveira U."/>
            <person name="Santos F.R."/>
            <person name="Vidigal T.H.D.A."/>
            <person name="Brescovit A.D."/>
            <person name="Santos A.J."/>
        </authorList>
    </citation>
    <scope>NUCLEOTIDE SEQUENCE</scope>
    <source>
        <tissue evidence="1">Shoot tissue taken approximately 20 cm above the soil surface</tissue>
    </source>
</reference>
<sequence length="18" mass="2098">MLRLGVLATRLRRSRGEI</sequence>
<name>A0A0A9HFX9_ARUDO</name>